<sequence>MLVPKVAKQFARLASTNTALVTDLGTSAPPPHGAVYLTHEQTAGRGQGSNHWHSSPGANLTLSVLLRPDHLSVDRLLALTQFIALSVADTVQQHLPGKAVTVKWPNDVYVGDQKIAGVLLQNGLRGTQLQWAVAGIGLNVNESHFPAPLDRTATSLALQLGTSLSLDTVRDTLFAHLTAWYDVLEAGRYATLYDAYHERLYLREQMAEFEVTATGERLSACIQGVDPDGRLILLHGGVKRTFALREVRLR</sequence>
<dbReference type="Pfam" id="PF03099">
    <property type="entry name" value="BPL_LplA_LipB"/>
    <property type="match status" value="1"/>
</dbReference>
<gene>
    <name evidence="3" type="primary">birA</name>
    <name evidence="3" type="ORF">LEM8419_00907</name>
</gene>
<comment type="caution">
    <text evidence="3">The sequence shown here is derived from an EMBL/GenBank/DDBJ whole genome shotgun (WGS) entry which is preliminary data.</text>
</comment>
<dbReference type="EMBL" id="CAKLPZ010000001">
    <property type="protein sequence ID" value="CAH0999607.1"/>
    <property type="molecule type" value="Genomic_DNA"/>
</dbReference>
<evidence type="ECO:0000313" key="3">
    <source>
        <dbReference type="EMBL" id="CAH0999607.1"/>
    </source>
</evidence>
<proteinExistence type="predicted"/>
<evidence type="ECO:0000313" key="4">
    <source>
        <dbReference type="Proteomes" id="UP000837803"/>
    </source>
</evidence>
<feature type="domain" description="BPL/LPL catalytic" evidence="2">
    <location>
        <begin position="2"/>
        <end position="185"/>
    </location>
</feature>
<dbReference type="PROSITE" id="PS51733">
    <property type="entry name" value="BPL_LPL_CATALYTIC"/>
    <property type="match status" value="1"/>
</dbReference>
<dbReference type="Gene3D" id="3.30.930.10">
    <property type="entry name" value="Bira Bifunctional Protein, Domain 2"/>
    <property type="match status" value="1"/>
</dbReference>
<evidence type="ECO:0000256" key="1">
    <source>
        <dbReference type="ARBA" id="ARBA00022598"/>
    </source>
</evidence>
<name>A0ABM9AY72_9BACT</name>
<dbReference type="InterPro" id="IPR045864">
    <property type="entry name" value="aa-tRNA-synth_II/BPL/LPL"/>
</dbReference>
<organism evidence="3 4">
    <name type="scientific">Neolewinella maritima</name>
    <dbReference type="NCBI Taxonomy" id="1383882"/>
    <lineage>
        <taxon>Bacteria</taxon>
        <taxon>Pseudomonadati</taxon>
        <taxon>Bacteroidota</taxon>
        <taxon>Saprospiria</taxon>
        <taxon>Saprospirales</taxon>
        <taxon>Lewinellaceae</taxon>
        <taxon>Neolewinella</taxon>
    </lineage>
</organism>
<dbReference type="PANTHER" id="PTHR12835:SF5">
    <property type="entry name" value="BIOTIN--PROTEIN LIGASE"/>
    <property type="match status" value="1"/>
</dbReference>
<reference evidence="3" key="1">
    <citation type="submission" date="2021-12" db="EMBL/GenBank/DDBJ databases">
        <authorList>
            <person name="Rodrigo-Torres L."/>
            <person name="Arahal R. D."/>
            <person name="Lucena T."/>
        </authorList>
    </citation>
    <scope>NUCLEOTIDE SEQUENCE</scope>
    <source>
        <strain evidence="3">CECT 8419</strain>
    </source>
</reference>
<dbReference type="InterPro" id="IPR004143">
    <property type="entry name" value="BPL_LPL_catalytic"/>
</dbReference>
<dbReference type="PANTHER" id="PTHR12835">
    <property type="entry name" value="BIOTIN PROTEIN LIGASE"/>
    <property type="match status" value="1"/>
</dbReference>
<dbReference type="GO" id="GO:0004077">
    <property type="term" value="F:biotin--[biotin carboxyl-carrier protein] ligase activity"/>
    <property type="evidence" value="ECO:0007669"/>
    <property type="project" value="UniProtKB-EC"/>
</dbReference>
<keyword evidence="1 3" id="KW-0436">Ligase</keyword>
<dbReference type="NCBIfam" id="TIGR00121">
    <property type="entry name" value="birA_ligase"/>
    <property type="match status" value="1"/>
</dbReference>
<dbReference type="RefSeq" id="WP_238749799.1">
    <property type="nucleotide sequence ID" value="NZ_CAKLPZ010000001.1"/>
</dbReference>
<accession>A0ABM9AY72</accession>
<dbReference type="SUPFAM" id="SSF55681">
    <property type="entry name" value="Class II aaRS and biotin synthetases"/>
    <property type="match status" value="1"/>
</dbReference>
<dbReference type="CDD" id="cd16442">
    <property type="entry name" value="BPL"/>
    <property type="match status" value="1"/>
</dbReference>
<dbReference type="InterPro" id="IPR004408">
    <property type="entry name" value="Biotin_CoA_COase_ligase"/>
</dbReference>
<evidence type="ECO:0000259" key="2">
    <source>
        <dbReference type="PROSITE" id="PS51733"/>
    </source>
</evidence>
<keyword evidence="4" id="KW-1185">Reference proteome</keyword>
<protein>
    <submittedName>
        <fullName evidence="3">Bifunctional ligase/repressor BirA</fullName>
        <ecNumber evidence="3">6.3.4.15</ecNumber>
    </submittedName>
</protein>
<dbReference type="EC" id="6.3.4.15" evidence="3"/>
<dbReference type="Proteomes" id="UP000837803">
    <property type="component" value="Unassembled WGS sequence"/>
</dbReference>